<dbReference type="GeneID" id="34463267"/>
<comment type="subunit">
    <text evidence="20">Homotrimer; forms a homotrimer with a central pore that forms a path between the two membrane leaflets.</text>
</comment>
<feature type="compositionally biased region" description="Acidic residues" evidence="22">
    <location>
        <begin position="916"/>
        <end position="926"/>
    </location>
</feature>
<evidence type="ECO:0000256" key="11">
    <source>
        <dbReference type="ARBA" id="ARBA00023034"/>
    </source>
</evidence>
<dbReference type="GO" id="GO:0000422">
    <property type="term" value="P:autophagy of mitochondrion"/>
    <property type="evidence" value="ECO:0007669"/>
    <property type="project" value="TreeGrafter"/>
</dbReference>
<dbReference type="PANTHER" id="PTHR13038">
    <property type="entry name" value="APG9 AUTOPHAGY 9"/>
    <property type="match status" value="1"/>
</dbReference>
<dbReference type="GO" id="GO:0061709">
    <property type="term" value="P:reticulophagy"/>
    <property type="evidence" value="ECO:0007669"/>
    <property type="project" value="TreeGrafter"/>
</dbReference>
<evidence type="ECO:0000256" key="13">
    <source>
        <dbReference type="ARBA" id="ARBA00023136"/>
    </source>
</evidence>
<keyword evidence="13 21" id="KW-0472">Membrane</keyword>
<feature type="compositionally biased region" description="Pro residues" evidence="22">
    <location>
        <begin position="148"/>
        <end position="166"/>
    </location>
</feature>
<dbReference type="EMBL" id="KV878901">
    <property type="protein sequence ID" value="OJJ82864.1"/>
    <property type="molecule type" value="Genomic_DNA"/>
</dbReference>
<feature type="compositionally biased region" description="Polar residues" evidence="22">
    <location>
        <begin position="888"/>
        <end position="905"/>
    </location>
</feature>
<dbReference type="GO" id="GO:0030659">
    <property type="term" value="C:cytoplasmic vesicle membrane"/>
    <property type="evidence" value="ECO:0007669"/>
    <property type="project" value="UniProtKB-SubCell"/>
</dbReference>
<keyword evidence="9 21" id="KW-1133">Transmembrane helix</keyword>
<evidence type="ECO:0000313" key="23">
    <source>
        <dbReference type="EMBL" id="OJJ82864.1"/>
    </source>
</evidence>
<evidence type="ECO:0000256" key="7">
    <source>
        <dbReference type="ARBA" id="ARBA00022448"/>
    </source>
</evidence>
<sequence length="959" mass="108550">MMKSNILSRILPPAGSQSVYEAIREHDADSNASDVEERAGLAWDEERGGGDHYNDQELEEAMADAQGSVLSSPTNSTTAFLAQDRSSKEGKGKGKGKGKATSRHRKPSRPRWVQERIPEYDADDADEDVPASLLVEGNHDDDELRSRLPPPPRSHPHQPSPDPGPSPRSNIPRWETNREAIEQLGLHDDLQNQRAPPAARWSIGQHPNLAFVDPKEKAMWRWANVENLDNFLEDVYAYSQGNGIWSISLQRAIGLLNFAFIVGFSTFLTNCIDYSNVRGSRTLDDILIKRCTTKMSTTSTLFLWMLTFFWIERAFRYLLDIRRLKHMHDFYYYLLGISDAEIQTISWQEIVSRLMALRDANPATARVSTQHRKLMGSQSKQRMDAHDIANRLMRKENYLIALVNKDILDLSLPVPFLRNRQLFSKVLEWNIYLCIMDYLFNEQGQIKTLFLRDTHRKALAEGLRRRFIVIGILNIFVAPFLVVYYLMHHFFRYFNEYKKNPSQIGSRQYTPLAEWKFREFNELDHLFQSRTNMSYPYASRYIDQFPKDKTVQLAGFVAFISGAITSVLAVASLVDPELFLGFELTNDRTVLFYLGVFGSVWAVARGLAPEENDVFDPEYALLEVIRDTHYFPSHWKGRLHSDEVRKEFAMLYQMRIVIFLEEVLSIIFTPFILWFSLPKCSERIIDFFREFTVHVDGLGYLCSFAVFDFKKGTNEITQGAAGRHHRNAHDPARQDPRTDYFSTKDGKMLASYYGFLDNYGANPRPSGRRPFHPPPAFPTLGSPSGIDLGHYPYPRSGPAAGAPGSTMIGQMSTAGPRFGAPGAMDHLSPGPSMLLDPHHQPSAMNRTSAYPTYRASRAVPRVAEPIEDEDEPPSITTDVHRLAPLPAHTTTASSGGIGESESNLGDSWRMNLMGSGEDEEEGGEGENVDRIVEGPGVLGMIQQFQKANNDGRGRTTIGI</sequence>
<feature type="compositionally biased region" description="Basic and acidic residues" evidence="22">
    <location>
        <begin position="728"/>
        <end position="739"/>
    </location>
</feature>
<dbReference type="GO" id="GO:0034045">
    <property type="term" value="C:phagophore assembly site membrane"/>
    <property type="evidence" value="ECO:0007669"/>
    <property type="project" value="UniProtKB-SubCell"/>
</dbReference>
<comment type="catalytic activity">
    <reaction evidence="15">
        <text>a 1,2-diacyl-sn-glycero-3-phospho-L-serine(in) = a 1,2-diacyl-sn-glycero-3-phospho-L-serine(out)</text>
        <dbReference type="Rhea" id="RHEA:38663"/>
        <dbReference type="ChEBI" id="CHEBI:57262"/>
    </reaction>
</comment>
<dbReference type="InterPro" id="IPR007241">
    <property type="entry name" value="Autophagy-rel_prot_9"/>
</dbReference>
<dbReference type="GO" id="GO:0034727">
    <property type="term" value="P:piecemeal microautophagy of the nucleus"/>
    <property type="evidence" value="ECO:0007669"/>
    <property type="project" value="TreeGrafter"/>
</dbReference>
<reference evidence="24" key="1">
    <citation type="journal article" date="2017" name="Genome Biol.">
        <title>Comparative genomics reveals high biological diversity and specific adaptations in the industrially and medically important fungal genus Aspergillus.</title>
        <authorList>
            <person name="de Vries R.P."/>
            <person name="Riley R."/>
            <person name="Wiebenga A."/>
            <person name="Aguilar-Osorio G."/>
            <person name="Amillis S."/>
            <person name="Uchima C.A."/>
            <person name="Anderluh G."/>
            <person name="Asadollahi M."/>
            <person name="Askin M."/>
            <person name="Barry K."/>
            <person name="Battaglia E."/>
            <person name="Bayram O."/>
            <person name="Benocci T."/>
            <person name="Braus-Stromeyer S.A."/>
            <person name="Caldana C."/>
            <person name="Canovas D."/>
            <person name="Cerqueira G.C."/>
            <person name="Chen F."/>
            <person name="Chen W."/>
            <person name="Choi C."/>
            <person name="Clum A."/>
            <person name="Dos Santos R.A."/>
            <person name="Damasio A.R."/>
            <person name="Diallinas G."/>
            <person name="Emri T."/>
            <person name="Fekete E."/>
            <person name="Flipphi M."/>
            <person name="Freyberg S."/>
            <person name="Gallo A."/>
            <person name="Gournas C."/>
            <person name="Habgood R."/>
            <person name="Hainaut M."/>
            <person name="Harispe M.L."/>
            <person name="Henrissat B."/>
            <person name="Hilden K.S."/>
            <person name="Hope R."/>
            <person name="Hossain A."/>
            <person name="Karabika E."/>
            <person name="Karaffa L."/>
            <person name="Karanyi Z."/>
            <person name="Krasevec N."/>
            <person name="Kuo A."/>
            <person name="Kusch H."/>
            <person name="LaButti K."/>
            <person name="Lagendijk E.L."/>
            <person name="Lapidus A."/>
            <person name="Levasseur A."/>
            <person name="Lindquist E."/>
            <person name="Lipzen A."/>
            <person name="Logrieco A.F."/>
            <person name="MacCabe A."/>
            <person name="Maekelae M.R."/>
            <person name="Malavazi I."/>
            <person name="Melin P."/>
            <person name="Meyer V."/>
            <person name="Mielnichuk N."/>
            <person name="Miskei M."/>
            <person name="Molnar A.P."/>
            <person name="Mule G."/>
            <person name="Ngan C.Y."/>
            <person name="Orejas M."/>
            <person name="Orosz E."/>
            <person name="Ouedraogo J.P."/>
            <person name="Overkamp K.M."/>
            <person name="Park H.-S."/>
            <person name="Perrone G."/>
            <person name="Piumi F."/>
            <person name="Punt P.J."/>
            <person name="Ram A.F."/>
            <person name="Ramon A."/>
            <person name="Rauscher S."/>
            <person name="Record E."/>
            <person name="Riano-Pachon D.M."/>
            <person name="Robert V."/>
            <person name="Roehrig J."/>
            <person name="Ruller R."/>
            <person name="Salamov A."/>
            <person name="Salih N.S."/>
            <person name="Samson R.A."/>
            <person name="Sandor E."/>
            <person name="Sanguinetti M."/>
            <person name="Schuetze T."/>
            <person name="Sepcic K."/>
            <person name="Shelest E."/>
            <person name="Sherlock G."/>
            <person name="Sophianopoulou V."/>
            <person name="Squina F.M."/>
            <person name="Sun H."/>
            <person name="Susca A."/>
            <person name="Todd R.B."/>
            <person name="Tsang A."/>
            <person name="Unkles S.E."/>
            <person name="van de Wiele N."/>
            <person name="van Rossen-Uffink D."/>
            <person name="Oliveira J.V."/>
            <person name="Vesth T.C."/>
            <person name="Visser J."/>
            <person name="Yu J.-H."/>
            <person name="Zhou M."/>
            <person name="Andersen M.R."/>
            <person name="Archer D.B."/>
            <person name="Baker S.E."/>
            <person name="Benoit I."/>
            <person name="Brakhage A.A."/>
            <person name="Braus G.H."/>
            <person name="Fischer R."/>
            <person name="Frisvad J.C."/>
            <person name="Goldman G.H."/>
            <person name="Houbraken J."/>
            <person name="Oakley B."/>
            <person name="Pocsi I."/>
            <person name="Scazzocchio C."/>
            <person name="Seiboth B."/>
            <person name="vanKuyk P.A."/>
            <person name="Wortman J."/>
            <person name="Dyer P.S."/>
            <person name="Grigoriev I.V."/>
        </authorList>
    </citation>
    <scope>NUCLEOTIDE SEQUENCE [LARGE SCALE GENOMIC DNA]</scope>
    <source>
        <strain evidence="24">CBS 516.65</strain>
    </source>
</reference>
<feature type="region of interest" description="Disordered" evidence="22">
    <location>
        <begin position="24"/>
        <end position="172"/>
    </location>
</feature>
<evidence type="ECO:0000313" key="24">
    <source>
        <dbReference type="Proteomes" id="UP000184300"/>
    </source>
</evidence>
<evidence type="ECO:0000256" key="9">
    <source>
        <dbReference type="ARBA" id="ARBA00022989"/>
    </source>
</evidence>
<evidence type="ECO:0000256" key="22">
    <source>
        <dbReference type="SAM" id="MobiDB-lite"/>
    </source>
</evidence>
<keyword evidence="10 21" id="KW-0072">Autophagy</keyword>
<comment type="catalytic activity">
    <reaction evidence="16">
        <text>a 1,2-diacyl-sn-glycero-3-phosphoethanolamine(in) = a 1,2-diacyl-sn-glycero-3-phosphoethanolamine(out)</text>
        <dbReference type="Rhea" id="RHEA:38895"/>
        <dbReference type="ChEBI" id="CHEBI:64612"/>
    </reaction>
</comment>
<dbReference type="Proteomes" id="UP000184300">
    <property type="component" value="Unassembled WGS sequence"/>
</dbReference>
<evidence type="ECO:0000256" key="15">
    <source>
        <dbReference type="ARBA" id="ARBA00024479"/>
    </source>
</evidence>
<evidence type="ECO:0000256" key="18">
    <source>
        <dbReference type="ARBA" id="ARBA00024631"/>
    </source>
</evidence>
<dbReference type="VEuPathDB" id="FungiDB:ASPGLDRAFT_48980"/>
<name>A0A1L9VG40_ASPGL</name>
<dbReference type="STRING" id="1160497.A0A1L9VG40"/>
<dbReference type="GO" id="GO:0000139">
    <property type="term" value="C:Golgi membrane"/>
    <property type="evidence" value="ECO:0007669"/>
    <property type="project" value="UniProtKB-SubCell"/>
</dbReference>
<dbReference type="GO" id="GO:0034497">
    <property type="term" value="P:protein localization to phagophore assembly site"/>
    <property type="evidence" value="ECO:0007669"/>
    <property type="project" value="TreeGrafter"/>
</dbReference>
<dbReference type="GO" id="GO:0006869">
    <property type="term" value="P:lipid transport"/>
    <property type="evidence" value="ECO:0007669"/>
    <property type="project" value="UniProtKB-KW"/>
</dbReference>
<gene>
    <name evidence="23" type="ORF">ASPGLDRAFT_48980</name>
</gene>
<proteinExistence type="inferred from homology"/>
<evidence type="ECO:0000256" key="1">
    <source>
        <dbReference type="ARBA" id="ARBA00004439"/>
    </source>
</evidence>
<feature type="region of interest" description="Disordered" evidence="22">
    <location>
        <begin position="719"/>
        <end position="739"/>
    </location>
</feature>
<dbReference type="PANTHER" id="PTHR13038:SF10">
    <property type="entry name" value="AUTOPHAGY-RELATED PROTEIN 9"/>
    <property type="match status" value="1"/>
</dbReference>
<dbReference type="AlphaFoldDB" id="A0A1L9VG40"/>
<feature type="compositionally biased region" description="Acidic residues" evidence="22">
    <location>
        <begin position="120"/>
        <end position="129"/>
    </location>
</feature>
<evidence type="ECO:0000256" key="17">
    <source>
        <dbReference type="ARBA" id="ARBA00024621"/>
    </source>
</evidence>
<keyword evidence="11" id="KW-0333">Golgi apparatus</keyword>
<evidence type="ECO:0000256" key="10">
    <source>
        <dbReference type="ARBA" id="ARBA00023006"/>
    </source>
</evidence>
<keyword evidence="12 21" id="KW-0445">Lipid transport</keyword>
<comment type="function">
    <text evidence="19">Phospholipid scramblase involved in autophagy and cytoplasm to vacuole transport (Cvt) vesicle formation. Cycles between the preautophagosomal structure/phagophore assembly site (PAS) and the cytoplasmic vesicle pool and supplies membrane for the growing autophagosome. Lipid scramblase activity plays a key role in preautophagosomal structure/phagophore assembly by distributing the phospholipids that arrive through ATG2 from the cytoplasmic to the luminal leaflet of the bilayer, thereby driving autophagosomal membrane expansion. Required for mitophagy. Also involved in endoplasmic reticulum-specific autophagic process and is essential for the survival of cells subjected to severe ER stress. Different machineries are required for anterograde trafficking to the PAS during either the Cvt pathway or bulk autophagy and for retrograde trafficking.</text>
</comment>
<evidence type="ECO:0000256" key="5">
    <source>
        <dbReference type="ARBA" id="ARBA00006185"/>
    </source>
</evidence>
<dbReference type="GO" id="GO:0005776">
    <property type="term" value="C:autophagosome"/>
    <property type="evidence" value="ECO:0007669"/>
    <property type="project" value="TreeGrafter"/>
</dbReference>
<evidence type="ECO:0000256" key="3">
    <source>
        <dbReference type="ARBA" id="ARBA00004511"/>
    </source>
</evidence>
<evidence type="ECO:0000256" key="6">
    <source>
        <dbReference type="ARBA" id="ARBA00018074"/>
    </source>
</evidence>
<comment type="catalytic activity">
    <reaction evidence="17">
        <text>a 1,2-diacyl-sn-glycero-3-phospho-(1D-myo-inositol-3-phosphate)(in) = a 1,2-diacyl-sn-glycero-3-phospho-(1D-myo-inositol-3-phosphate)(out)</text>
        <dbReference type="Rhea" id="RHEA:67920"/>
        <dbReference type="ChEBI" id="CHEBI:58088"/>
    </reaction>
</comment>
<keyword evidence="8 21" id="KW-0812">Transmembrane</keyword>
<evidence type="ECO:0000256" key="16">
    <source>
        <dbReference type="ARBA" id="ARBA00024615"/>
    </source>
</evidence>
<dbReference type="Pfam" id="PF04109">
    <property type="entry name" value="ATG9"/>
    <property type="match status" value="1"/>
</dbReference>
<keyword evidence="24" id="KW-1185">Reference proteome</keyword>
<evidence type="ECO:0000256" key="4">
    <source>
        <dbReference type="ARBA" id="ARBA00004653"/>
    </source>
</evidence>
<organism evidence="23 24">
    <name type="scientific">Aspergillus glaucus CBS 516.65</name>
    <dbReference type="NCBI Taxonomy" id="1160497"/>
    <lineage>
        <taxon>Eukaryota</taxon>
        <taxon>Fungi</taxon>
        <taxon>Dikarya</taxon>
        <taxon>Ascomycota</taxon>
        <taxon>Pezizomycotina</taxon>
        <taxon>Eurotiomycetes</taxon>
        <taxon>Eurotiomycetidae</taxon>
        <taxon>Eurotiales</taxon>
        <taxon>Aspergillaceae</taxon>
        <taxon>Aspergillus</taxon>
        <taxon>Aspergillus subgen. Aspergillus</taxon>
    </lineage>
</organism>
<comment type="function">
    <text evidence="21">Phospholipid scramblase involved in autophagy. Cycles between the preautophagosomal structure/phagophore assembly site (PAS) and the cytoplasmic vesicle pool and supplies membrane for the growing autophagosome. Lipid scramblase activity plays a key role in preautophagosomal structure/phagophore assembly by distributing the phospholipids that arrive through ATG2 from the cytoplasmic to the luminal leaflet of the bilayer, thereby driving autophagosomal membrane expansion.</text>
</comment>
<comment type="caution">
    <text evidence="21">Lacks conserved residue(s) required for the propagation of feature annotation.</text>
</comment>
<evidence type="ECO:0000256" key="2">
    <source>
        <dbReference type="ARBA" id="ARBA00004477"/>
    </source>
</evidence>
<feature type="region of interest" description="Disordered" evidence="22">
    <location>
        <begin position="764"/>
        <end position="852"/>
    </location>
</feature>
<comment type="catalytic activity">
    <reaction evidence="18">
        <text>a 1,2-diacyl-sn-glycero-3-phosphocholine(in) = a 1,2-diacyl-sn-glycero-3-phosphocholine(out)</text>
        <dbReference type="Rhea" id="RHEA:38571"/>
        <dbReference type="ChEBI" id="CHEBI:57643"/>
    </reaction>
</comment>
<evidence type="ECO:0000256" key="21">
    <source>
        <dbReference type="RuleBase" id="RU364027"/>
    </source>
</evidence>
<feature type="region of interest" description="Disordered" evidence="22">
    <location>
        <begin position="883"/>
        <end position="926"/>
    </location>
</feature>
<accession>A0A1L9VG40</accession>
<dbReference type="OrthoDB" id="2020634at2759"/>
<protein>
    <recommendedName>
        <fullName evidence="6 21">Autophagy-related protein 9</fullName>
    </recommendedName>
</protein>
<feature type="transmembrane region" description="Helical" evidence="21">
    <location>
        <begin position="553"/>
        <end position="574"/>
    </location>
</feature>
<keyword evidence="14" id="KW-0968">Cytoplasmic vesicle</keyword>
<dbReference type="GO" id="GO:0005789">
    <property type="term" value="C:endoplasmic reticulum membrane"/>
    <property type="evidence" value="ECO:0007669"/>
    <property type="project" value="UniProtKB-SubCell"/>
</dbReference>
<feature type="transmembrane region" description="Helical" evidence="21">
    <location>
        <begin position="467"/>
        <end position="487"/>
    </location>
</feature>
<evidence type="ECO:0000256" key="14">
    <source>
        <dbReference type="ARBA" id="ARBA00023329"/>
    </source>
</evidence>
<evidence type="ECO:0000256" key="8">
    <source>
        <dbReference type="ARBA" id="ARBA00022692"/>
    </source>
</evidence>
<evidence type="ECO:0000256" key="12">
    <source>
        <dbReference type="ARBA" id="ARBA00023055"/>
    </source>
</evidence>
<feature type="transmembrane region" description="Helical" evidence="21">
    <location>
        <begin position="656"/>
        <end position="677"/>
    </location>
</feature>
<evidence type="ECO:0000256" key="20">
    <source>
        <dbReference type="ARBA" id="ARBA00025904"/>
    </source>
</evidence>
<evidence type="ECO:0000256" key="19">
    <source>
        <dbReference type="ARBA" id="ARBA00025503"/>
    </source>
</evidence>
<keyword evidence="7 21" id="KW-0813">Transport</keyword>
<feature type="compositionally biased region" description="Basic and acidic residues" evidence="22">
    <location>
        <begin position="24"/>
        <end position="55"/>
    </location>
</feature>
<comment type="similarity">
    <text evidence="5 21">Belongs to the ATG9 family.</text>
</comment>
<feature type="compositionally biased region" description="Basic residues" evidence="22">
    <location>
        <begin position="93"/>
        <end position="109"/>
    </location>
</feature>
<dbReference type="RefSeq" id="XP_022399562.1">
    <property type="nucleotide sequence ID" value="XM_022547006.1"/>
</dbReference>
<comment type="subcellular location">
    <subcellularLocation>
        <location evidence="1">Cytoplasmic vesicle membrane</location>
        <topology evidence="1">Multi-pass membrane protein</topology>
    </subcellularLocation>
    <subcellularLocation>
        <location evidence="2">Endoplasmic reticulum membrane</location>
        <topology evidence="2">Multi-pass membrane protein</topology>
    </subcellularLocation>
    <subcellularLocation>
        <location evidence="4">Golgi apparatus membrane</location>
        <topology evidence="4">Multi-pass membrane protein</topology>
    </subcellularLocation>
    <subcellularLocation>
        <location evidence="3 21">Preautophagosomal structure membrane</location>
        <topology evidence="3 21">Multi-pass membrane protein</topology>
    </subcellularLocation>
</comment>
<feature type="compositionally biased region" description="Polar residues" evidence="22">
    <location>
        <begin position="68"/>
        <end position="80"/>
    </location>
</feature>